<dbReference type="KEGG" id="sus:Acid_0954"/>
<gene>
    <name evidence="3" type="ordered locus">Acid_0954</name>
</gene>
<dbReference type="PANTHER" id="PTHR31302">
    <property type="entry name" value="TRANSMEMBRANE PROTEIN WITH METALLOPHOSPHOESTERASE DOMAIN-RELATED"/>
    <property type="match status" value="1"/>
</dbReference>
<evidence type="ECO:0000259" key="2">
    <source>
        <dbReference type="Pfam" id="PF00149"/>
    </source>
</evidence>
<dbReference type="CDD" id="cd07385">
    <property type="entry name" value="MPP_YkuE_C"/>
    <property type="match status" value="1"/>
</dbReference>
<dbReference type="AlphaFoldDB" id="Q02AG9"/>
<dbReference type="InParanoid" id="Q02AG9"/>
<sequence>MANYSLDLSLIVIFTLVQWRITVIILRALPFRGVRYGIFLFDAFAAFSYTFSLSELSALTRVPSRMGSVLGAGSLAYFMAATSVLVIYYVLAFVRKQVRADVNPGRRQVLNVTGSALLASPFLAMGYGAFITRTDFRVKEIDIALAGLPEDLDGLRILQLSDIHLSAFLSDGELARVIDASLELRPQLAVITGDLISGRGDPLDACIRQLARVKADAGVLACMGNHERYSRVEGYTTRQSARVGIRFLRGEAQALRFGNATLNVAGLDFQSSRQRKTYLRGAERLILPGATNILLQHNPDTFPEAARQGYNLLLAGHTHGGQVTVEILDQAINPARFFTPYVYGLYRAGNSAAYVTRGIGTIGIPARLGAPPEISLLRLRKA</sequence>
<feature type="domain" description="Calcineurin-like phosphoesterase" evidence="2">
    <location>
        <begin position="155"/>
        <end position="320"/>
    </location>
</feature>
<dbReference type="HOGENOM" id="CLU_025443_3_1_0"/>
<dbReference type="STRING" id="234267.Acid_0954"/>
<dbReference type="SUPFAM" id="SSF56300">
    <property type="entry name" value="Metallo-dependent phosphatases"/>
    <property type="match status" value="1"/>
</dbReference>
<dbReference type="OrthoDB" id="9780884at2"/>
<dbReference type="Pfam" id="PF00149">
    <property type="entry name" value="Metallophos"/>
    <property type="match status" value="1"/>
</dbReference>
<evidence type="ECO:0000256" key="1">
    <source>
        <dbReference type="SAM" id="Phobius"/>
    </source>
</evidence>
<keyword evidence="1" id="KW-1133">Transmembrane helix</keyword>
<keyword evidence="1" id="KW-0812">Transmembrane</keyword>
<reference evidence="3" key="1">
    <citation type="submission" date="2006-10" db="EMBL/GenBank/DDBJ databases">
        <title>Complete sequence of Solibacter usitatus Ellin6076.</title>
        <authorList>
            <consortium name="US DOE Joint Genome Institute"/>
            <person name="Copeland A."/>
            <person name="Lucas S."/>
            <person name="Lapidus A."/>
            <person name="Barry K."/>
            <person name="Detter J.C."/>
            <person name="Glavina del Rio T."/>
            <person name="Hammon N."/>
            <person name="Israni S."/>
            <person name="Dalin E."/>
            <person name="Tice H."/>
            <person name="Pitluck S."/>
            <person name="Thompson L.S."/>
            <person name="Brettin T."/>
            <person name="Bruce D."/>
            <person name="Han C."/>
            <person name="Tapia R."/>
            <person name="Gilna P."/>
            <person name="Schmutz J."/>
            <person name="Larimer F."/>
            <person name="Land M."/>
            <person name="Hauser L."/>
            <person name="Kyrpides N."/>
            <person name="Mikhailova N."/>
            <person name="Janssen P.H."/>
            <person name="Kuske C.R."/>
            <person name="Richardson P."/>
        </authorList>
    </citation>
    <scope>NUCLEOTIDE SEQUENCE</scope>
    <source>
        <strain evidence="3">Ellin6076</strain>
    </source>
</reference>
<feature type="transmembrane region" description="Helical" evidence="1">
    <location>
        <begin position="74"/>
        <end position="94"/>
    </location>
</feature>
<organism evidence="3">
    <name type="scientific">Solibacter usitatus (strain Ellin6076)</name>
    <dbReference type="NCBI Taxonomy" id="234267"/>
    <lineage>
        <taxon>Bacteria</taxon>
        <taxon>Pseudomonadati</taxon>
        <taxon>Acidobacteriota</taxon>
        <taxon>Terriglobia</taxon>
        <taxon>Bryobacterales</taxon>
        <taxon>Solibacteraceae</taxon>
        <taxon>Candidatus Solibacter</taxon>
    </lineage>
</organism>
<dbReference type="InterPro" id="IPR051158">
    <property type="entry name" value="Metallophosphoesterase_sf"/>
</dbReference>
<evidence type="ECO:0000313" key="3">
    <source>
        <dbReference type="EMBL" id="ABJ81953.1"/>
    </source>
</evidence>
<proteinExistence type="predicted"/>
<name>Q02AG9_SOLUE</name>
<accession>Q02AG9</accession>
<dbReference type="PANTHER" id="PTHR31302:SF0">
    <property type="entry name" value="TRANSMEMBRANE PROTEIN WITH METALLOPHOSPHOESTERASE DOMAIN"/>
    <property type="match status" value="1"/>
</dbReference>
<feature type="transmembrane region" description="Helical" evidence="1">
    <location>
        <begin position="109"/>
        <end position="130"/>
    </location>
</feature>
<dbReference type="GO" id="GO:0016787">
    <property type="term" value="F:hydrolase activity"/>
    <property type="evidence" value="ECO:0007669"/>
    <property type="project" value="InterPro"/>
</dbReference>
<dbReference type="InterPro" id="IPR029052">
    <property type="entry name" value="Metallo-depent_PP-like"/>
</dbReference>
<dbReference type="eggNOG" id="COG1408">
    <property type="taxonomic scope" value="Bacteria"/>
</dbReference>
<keyword evidence="1" id="KW-0472">Membrane</keyword>
<dbReference type="FunCoup" id="Q02AG9">
    <property type="interactions" value="132"/>
</dbReference>
<feature type="transmembrane region" description="Helical" evidence="1">
    <location>
        <begin position="6"/>
        <end position="29"/>
    </location>
</feature>
<dbReference type="InterPro" id="IPR004843">
    <property type="entry name" value="Calcineurin-like_PHP"/>
</dbReference>
<dbReference type="EMBL" id="CP000473">
    <property type="protein sequence ID" value="ABJ81953.1"/>
    <property type="molecule type" value="Genomic_DNA"/>
</dbReference>
<feature type="transmembrane region" description="Helical" evidence="1">
    <location>
        <begin position="36"/>
        <end position="54"/>
    </location>
</feature>
<protein>
    <submittedName>
        <fullName evidence="3">Metallophosphoesterase</fullName>
    </submittedName>
</protein>
<dbReference type="Gene3D" id="3.60.21.10">
    <property type="match status" value="1"/>
</dbReference>